<feature type="transmembrane region" description="Helical" evidence="6">
    <location>
        <begin position="142"/>
        <end position="161"/>
    </location>
</feature>
<dbReference type="InterPro" id="IPR050367">
    <property type="entry name" value="APC_superfamily"/>
</dbReference>
<keyword evidence="4 6" id="KW-1133">Transmembrane helix</keyword>
<dbReference type="GO" id="GO:0022857">
    <property type="term" value="F:transmembrane transporter activity"/>
    <property type="evidence" value="ECO:0007669"/>
    <property type="project" value="InterPro"/>
</dbReference>
<keyword evidence="3 6" id="KW-0812">Transmembrane</keyword>
<dbReference type="PANTHER" id="PTHR42770:SF7">
    <property type="entry name" value="MEMBRANE PROTEIN"/>
    <property type="match status" value="1"/>
</dbReference>
<feature type="transmembrane region" description="Helical" evidence="6">
    <location>
        <begin position="173"/>
        <end position="192"/>
    </location>
</feature>
<proteinExistence type="predicted"/>
<dbReference type="Gene3D" id="1.20.1740.10">
    <property type="entry name" value="Amino acid/polyamine transporter I"/>
    <property type="match status" value="1"/>
</dbReference>
<feature type="transmembrane region" description="Helical" evidence="6">
    <location>
        <begin position="308"/>
        <end position="341"/>
    </location>
</feature>
<dbReference type="InterPro" id="IPR002293">
    <property type="entry name" value="AA/rel_permease1"/>
</dbReference>
<evidence type="ECO:0000256" key="3">
    <source>
        <dbReference type="ARBA" id="ARBA00022692"/>
    </source>
</evidence>
<feature type="transmembrane region" description="Helical" evidence="6">
    <location>
        <begin position="361"/>
        <end position="394"/>
    </location>
</feature>
<dbReference type="GO" id="GO:0005886">
    <property type="term" value="C:plasma membrane"/>
    <property type="evidence" value="ECO:0007669"/>
    <property type="project" value="UniProtKB-SubCell"/>
</dbReference>
<protein>
    <submittedName>
        <fullName evidence="7">Basic amino acid/polyamine antiporter</fullName>
    </submittedName>
</protein>
<reference evidence="7 8" key="1">
    <citation type="submission" date="2018-02" db="EMBL/GenBank/DDBJ databases">
        <title>Complete genome of the streamlined marine actinobacterium Pontimonas salivibrio CL-TW6 adapted to coastal planktonic lifestype.</title>
        <authorList>
            <person name="Cho B.C."/>
            <person name="Hardies S.C."/>
            <person name="Jang G.I."/>
            <person name="Hwang C.Y."/>
        </authorList>
    </citation>
    <scope>NUCLEOTIDE SEQUENCE [LARGE SCALE GENOMIC DNA]</scope>
    <source>
        <strain evidence="7 8">CL-TW6</strain>
    </source>
</reference>
<gene>
    <name evidence="7" type="ORF">C3B54_11507</name>
</gene>
<dbReference type="Pfam" id="PF13520">
    <property type="entry name" value="AA_permease_2"/>
    <property type="match status" value="1"/>
</dbReference>
<dbReference type="KEGG" id="psai:C3B54_11507"/>
<accession>A0A2L2BPA6</accession>
<dbReference type="EMBL" id="CP026923">
    <property type="protein sequence ID" value="AVG23499.1"/>
    <property type="molecule type" value="Genomic_DNA"/>
</dbReference>
<keyword evidence="2" id="KW-1003">Cell membrane</keyword>
<sequence length="408" mass="41997">MQALERRLGVTGSIAIGVAAMVGAGVFFVWAPAWDLAGEWMLVSLALATIVATLNGLVTTQLAIRVPTSGGIYSYGRAYRGEFVGFVAGWLFITGKTASAAAIALIAATYVLPDQPRGLAVAFIVAFSAVVISGIRATATLSIGIVAVVVGGLVFLAVPAIASEGVSITFGSLPGWGVLSAAGLMFFSFAGYARMATLGEEVRDPVRTLPRAIIGALVIVLTLYALLALALIPTFAANGVSPAPLTALVSGDAMWLVGLLALVASLGSLLAILAGLSRTSLQMARHRDLPGALAHLSPATKGPLFSELAVAAGAITLVLVTDPLWLVGLSGTGVLSYYAIGHYSALAQPRAERFLPPVVPILGLVLCLVLVVSLPVASLIAGVSWTLLGVLWFVIARSIRRRKNPPQG</sequence>
<evidence type="ECO:0000256" key="5">
    <source>
        <dbReference type="ARBA" id="ARBA00023136"/>
    </source>
</evidence>
<name>A0A2L2BPA6_9MICO</name>
<comment type="subcellular location">
    <subcellularLocation>
        <location evidence="1">Cell membrane</location>
        <topology evidence="1">Multi-pass membrane protein</topology>
    </subcellularLocation>
</comment>
<evidence type="ECO:0000256" key="4">
    <source>
        <dbReference type="ARBA" id="ARBA00022989"/>
    </source>
</evidence>
<evidence type="ECO:0000313" key="8">
    <source>
        <dbReference type="Proteomes" id="UP000243077"/>
    </source>
</evidence>
<dbReference type="OrthoDB" id="259687at2"/>
<keyword evidence="5 6" id="KW-0472">Membrane</keyword>
<feature type="transmembrane region" description="Helical" evidence="6">
    <location>
        <begin position="253"/>
        <end position="276"/>
    </location>
</feature>
<feature type="transmembrane region" description="Helical" evidence="6">
    <location>
        <begin position="12"/>
        <end position="34"/>
    </location>
</feature>
<evidence type="ECO:0000256" key="1">
    <source>
        <dbReference type="ARBA" id="ARBA00004651"/>
    </source>
</evidence>
<dbReference type="Proteomes" id="UP000243077">
    <property type="component" value="Chromosome"/>
</dbReference>
<evidence type="ECO:0000313" key="7">
    <source>
        <dbReference type="EMBL" id="AVG23499.1"/>
    </source>
</evidence>
<evidence type="ECO:0000256" key="6">
    <source>
        <dbReference type="SAM" id="Phobius"/>
    </source>
</evidence>
<dbReference type="AlphaFoldDB" id="A0A2L2BPA6"/>
<evidence type="ECO:0000256" key="2">
    <source>
        <dbReference type="ARBA" id="ARBA00022475"/>
    </source>
</evidence>
<dbReference type="PANTHER" id="PTHR42770">
    <property type="entry name" value="AMINO ACID TRANSPORTER-RELATED"/>
    <property type="match status" value="1"/>
</dbReference>
<feature type="transmembrane region" description="Helical" evidence="6">
    <location>
        <begin position="212"/>
        <end position="233"/>
    </location>
</feature>
<organism evidence="7 8">
    <name type="scientific">Pontimonas salivibrio</name>
    <dbReference type="NCBI Taxonomy" id="1159327"/>
    <lineage>
        <taxon>Bacteria</taxon>
        <taxon>Bacillati</taxon>
        <taxon>Actinomycetota</taxon>
        <taxon>Actinomycetes</taxon>
        <taxon>Micrococcales</taxon>
        <taxon>Microbacteriaceae</taxon>
        <taxon>Pontimonas</taxon>
    </lineage>
</organism>
<feature type="transmembrane region" description="Helical" evidence="6">
    <location>
        <begin position="118"/>
        <end position="135"/>
    </location>
</feature>
<keyword evidence="8" id="KW-1185">Reference proteome</keyword>
<feature type="transmembrane region" description="Helical" evidence="6">
    <location>
        <begin position="84"/>
        <end position="112"/>
    </location>
</feature>
<dbReference type="RefSeq" id="WP_104913104.1">
    <property type="nucleotide sequence ID" value="NZ_CP026923.1"/>
</dbReference>
<feature type="transmembrane region" description="Helical" evidence="6">
    <location>
        <begin position="40"/>
        <end position="64"/>
    </location>
</feature>
<dbReference type="PIRSF" id="PIRSF006060">
    <property type="entry name" value="AA_transporter"/>
    <property type="match status" value="1"/>
</dbReference>